<reference evidence="3" key="1">
    <citation type="journal article" date="2014" name="Int. J. Syst. Evol. Microbiol.">
        <title>Complete genome sequence of Corynebacterium casei LMG S-19264T (=DSM 44701T), isolated from a smear-ripened cheese.</title>
        <authorList>
            <consortium name="US DOE Joint Genome Institute (JGI-PGF)"/>
            <person name="Walter F."/>
            <person name="Albersmeier A."/>
            <person name="Kalinowski J."/>
            <person name="Ruckert C."/>
        </authorList>
    </citation>
    <scope>NUCLEOTIDE SEQUENCE</scope>
    <source>
        <strain evidence="3">KCTC 12719</strain>
    </source>
</reference>
<keyword evidence="4" id="KW-1185">Reference proteome</keyword>
<dbReference type="EMBL" id="BMXB01000001">
    <property type="protein sequence ID" value="GHA25428.1"/>
    <property type="molecule type" value="Genomic_DNA"/>
</dbReference>
<feature type="transmembrane region" description="Helical" evidence="1">
    <location>
        <begin position="309"/>
        <end position="330"/>
    </location>
</feature>
<evidence type="ECO:0000259" key="2">
    <source>
        <dbReference type="Pfam" id="PF14342"/>
    </source>
</evidence>
<dbReference type="Proteomes" id="UP000610456">
    <property type="component" value="Unassembled WGS sequence"/>
</dbReference>
<accession>A0A918S5G6</accession>
<dbReference type="Pfam" id="PF14342">
    <property type="entry name" value="DUF4396"/>
    <property type="match status" value="1"/>
</dbReference>
<evidence type="ECO:0000313" key="3">
    <source>
        <dbReference type="EMBL" id="GHA25428.1"/>
    </source>
</evidence>
<keyword evidence="1" id="KW-1133">Transmembrane helix</keyword>
<dbReference type="AlphaFoldDB" id="A0A918S5G6"/>
<proteinExistence type="predicted"/>
<feature type="transmembrane region" description="Helical" evidence="1">
    <location>
        <begin position="471"/>
        <end position="495"/>
    </location>
</feature>
<feature type="transmembrane region" description="Helical" evidence="1">
    <location>
        <begin position="6"/>
        <end position="24"/>
    </location>
</feature>
<reference evidence="3" key="2">
    <citation type="submission" date="2020-09" db="EMBL/GenBank/DDBJ databases">
        <authorList>
            <person name="Sun Q."/>
            <person name="Kim S."/>
        </authorList>
    </citation>
    <scope>NUCLEOTIDE SEQUENCE</scope>
    <source>
        <strain evidence="3">KCTC 12719</strain>
    </source>
</reference>
<dbReference type="RefSeq" id="WP_189602896.1">
    <property type="nucleotide sequence ID" value="NZ_BMXB01000001.1"/>
</dbReference>
<feature type="transmembrane region" description="Helical" evidence="1">
    <location>
        <begin position="342"/>
        <end position="360"/>
    </location>
</feature>
<evidence type="ECO:0000313" key="4">
    <source>
        <dbReference type="Proteomes" id="UP000610456"/>
    </source>
</evidence>
<organism evidence="3 4">
    <name type="scientific">Salinimicrobium marinum</name>
    <dbReference type="NCBI Taxonomy" id="680283"/>
    <lineage>
        <taxon>Bacteria</taxon>
        <taxon>Pseudomonadati</taxon>
        <taxon>Bacteroidota</taxon>
        <taxon>Flavobacteriia</taxon>
        <taxon>Flavobacteriales</taxon>
        <taxon>Flavobacteriaceae</taxon>
        <taxon>Salinimicrobium</taxon>
    </lineage>
</organism>
<gene>
    <name evidence="3" type="ORF">GCM10007103_03330</name>
</gene>
<keyword evidence="1" id="KW-0472">Membrane</keyword>
<feature type="transmembrane region" description="Helical" evidence="1">
    <location>
        <begin position="424"/>
        <end position="450"/>
    </location>
</feature>
<name>A0A918S5G6_9FLAO</name>
<comment type="caution">
    <text evidence="3">The sequence shown here is derived from an EMBL/GenBank/DDBJ whole genome shotgun (WGS) entry which is preliminary data.</text>
</comment>
<sequence>MKWTYPIVAFVIFFVLGFGLVNIIKEDLEVAPWAGSTAEEGRILAHTKNVTRLVNAGPADLHAYLKTAIPYEEAQTIDMPPSKDNWQDFFSRSLKVNPEAKNVVIVPGGSEEALKWALPALYYAYFYGSPVLFYSNGEVSMDQMVDRNLKTFVIGSVEQIPQEAVSDFEEIERISASSPQELALKLAEYRDEEAEFGWGREVDRDNGYFHYVLTTPDDALEGLAAIPYAVSNNASLLYAEEDGGISGGLDRYAFAQRADWFVTPSEGPFRHFWFVSNRISYAAQGRLDFSLEKAEYASMGPVALGDTEALLSIIFIWGIASALFVWIHGLYLLPMVKMPIKIGWTLASLLLPILGPVLYINSYRRPAKEVEEGDWRWIRSHNQQSAAATIMGFGYGAPLMIVVGFILVWFGFPIFFGEGMEGSFFWLGAGMPIMMIAMYVIAVLIAWALVQYPMKKSMMPSMSSKKVSKMAFITTALSMLAVSLGMMSVSWYMLMNKIPMMPKEDDVLWFASMWLASFIGFLVAWPLNWIFIRKQLKPGNV</sequence>
<keyword evidence="1" id="KW-0812">Transmembrane</keyword>
<feature type="transmembrane region" description="Helical" evidence="1">
    <location>
        <begin position="386"/>
        <end position="412"/>
    </location>
</feature>
<protein>
    <recommendedName>
        <fullName evidence="2">DUF4396 domain-containing protein</fullName>
    </recommendedName>
</protein>
<feature type="domain" description="DUF4396" evidence="2">
    <location>
        <begin position="416"/>
        <end position="537"/>
    </location>
</feature>
<feature type="transmembrane region" description="Helical" evidence="1">
    <location>
        <begin position="507"/>
        <end position="527"/>
    </location>
</feature>
<evidence type="ECO:0000256" key="1">
    <source>
        <dbReference type="SAM" id="Phobius"/>
    </source>
</evidence>
<dbReference type="InterPro" id="IPR025509">
    <property type="entry name" value="DUF4396"/>
</dbReference>